<evidence type="ECO:0000313" key="3">
    <source>
        <dbReference type="EMBL" id="KAH7426403.1"/>
    </source>
</evidence>
<feature type="compositionally biased region" description="Basic and acidic residues" evidence="1">
    <location>
        <begin position="501"/>
        <end position="510"/>
    </location>
</feature>
<dbReference type="CDD" id="cd00167">
    <property type="entry name" value="SANT"/>
    <property type="match status" value="1"/>
</dbReference>
<feature type="compositionally biased region" description="Basic and acidic residues" evidence="1">
    <location>
        <begin position="558"/>
        <end position="570"/>
    </location>
</feature>
<evidence type="ECO:0000256" key="1">
    <source>
        <dbReference type="SAM" id="MobiDB-lite"/>
    </source>
</evidence>
<dbReference type="Proteomes" id="UP000825935">
    <property type="component" value="Chromosome 10"/>
</dbReference>
<dbReference type="InterPro" id="IPR001005">
    <property type="entry name" value="SANT/Myb"/>
</dbReference>
<dbReference type="PROSITE" id="PS50090">
    <property type="entry name" value="MYB_LIKE"/>
    <property type="match status" value="1"/>
</dbReference>
<feature type="region of interest" description="Disordered" evidence="1">
    <location>
        <begin position="488"/>
        <end position="514"/>
    </location>
</feature>
<keyword evidence="4" id="KW-1185">Reference proteome</keyword>
<sequence length="623" mass="69485">MAMTRSSATPCSPTRIGPCASSSLFPRRRNRKRRRIAMPDRRAKLRRQKALQKELNRKDAEDVEIERPARRGTRCDNGKSLTTLSKQSCAAAGVEFSRKEQRPLFTRRISRRNNAGCTGANCFGEGAPKQPDAAVETEPCQRDNFPVTRRSSRSKRHEVLDACCIGKTQLNAINAATKEELSEKVGSPLVRRTTRLRNSHGSATSSIGKTPINPVSREIARGLPGKEGNPSVRSKNSGSSSSITGRRMKVIESSEKTSLQPVRETVATKMCSREKDFPKESRSTNRNVKISESVEACIERRTADPVEDVNSGNGWTPEQDAALQHAYFQIRPSSNFWFHVAKKVPGKTAKDCFDRFYSAHPTPSVPQSRSKKMAADSPVRTIKFSSPMSSLKRKGSSGRGKQGLLKAHKTVRHILRQQKIADEAYEADIFSVVEPLASGDALLWNCKGKTISPSPGLKGRHFQNHVVTPALKGRYFESYLMTPGSYSCGNEKWRSSSSKRSRFDHDHSYDTSRSTSELTLLSPEVLKPEQDPKRLDRFLDILHLRRVHNRKFSSSKRTCHDQGESLESEKGTALPVAAAREAIWSDVNEVLKTSMQKKSNAEEEETGFTSDDAEDDSFTSLEE</sequence>
<dbReference type="SUPFAM" id="SSF46689">
    <property type="entry name" value="Homeodomain-like"/>
    <property type="match status" value="1"/>
</dbReference>
<dbReference type="EMBL" id="CM035415">
    <property type="protein sequence ID" value="KAH7426403.1"/>
    <property type="molecule type" value="Genomic_DNA"/>
</dbReference>
<feature type="compositionally biased region" description="Basic and acidic residues" evidence="1">
    <location>
        <begin position="51"/>
        <end position="61"/>
    </location>
</feature>
<evidence type="ECO:0000259" key="2">
    <source>
        <dbReference type="PROSITE" id="PS50090"/>
    </source>
</evidence>
<feature type="compositionally biased region" description="Polar residues" evidence="1">
    <location>
        <begin position="1"/>
        <end position="12"/>
    </location>
</feature>
<feature type="region of interest" description="Disordered" evidence="1">
    <location>
        <begin position="197"/>
        <end position="262"/>
    </location>
</feature>
<evidence type="ECO:0000313" key="4">
    <source>
        <dbReference type="Proteomes" id="UP000825935"/>
    </source>
</evidence>
<feature type="compositionally biased region" description="Basic residues" evidence="1">
    <location>
        <begin position="26"/>
        <end position="36"/>
    </location>
</feature>
<feature type="region of interest" description="Disordered" evidence="1">
    <location>
        <begin position="386"/>
        <end position="405"/>
    </location>
</feature>
<feature type="compositionally biased region" description="Acidic residues" evidence="1">
    <location>
        <begin position="602"/>
        <end position="623"/>
    </location>
</feature>
<dbReference type="SMART" id="SM00717">
    <property type="entry name" value="SANT"/>
    <property type="match status" value="1"/>
</dbReference>
<protein>
    <recommendedName>
        <fullName evidence="2">Myb-like domain-containing protein</fullName>
    </recommendedName>
</protein>
<dbReference type="AlphaFoldDB" id="A0A8T2TXT6"/>
<feature type="domain" description="Myb-like" evidence="2">
    <location>
        <begin position="315"/>
        <end position="360"/>
    </location>
</feature>
<feature type="region of interest" description="Disordered" evidence="1">
    <location>
        <begin position="593"/>
        <end position="623"/>
    </location>
</feature>
<dbReference type="PANTHER" id="PTHR14000:SF17">
    <property type="entry name" value="MYB-LIKE DOMAIN-CONTAINING PROTEIN"/>
    <property type="match status" value="1"/>
</dbReference>
<name>A0A8T2TXT6_CERRI</name>
<feature type="region of interest" description="Disordered" evidence="1">
    <location>
        <begin position="1"/>
        <end position="61"/>
    </location>
</feature>
<organism evidence="3 4">
    <name type="scientific">Ceratopteris richardii</name>
    <name type="common">Triangle waterfern</name>
    <dbReference type="NCBI Taxonomy" id="49495"/>
    <lineage>
        <taxon>Eukaryota</taxon>
        <taxon>Viridiplantae</taxon>
        <taxon>Streptophyta</taxon>
        <taxon>Embryophyta</taxon>
        <taxon>Tracheophyta</taxon>
        <taxon>Polypodiopsida</taxon>
        <taxon>Polypodiidae</taxon>
        <taxon>Polypodiales</taxon>
        <taxon>Pteridineae</taxon>
        <taxon>Pteridaceae</taxon>
        <taxon>Parkerioideae</taxon>
        <taxon>Ceratopteris</taxon>
    </lineage>
</organism>
<feature type="region of interest" description="Disordered" evidence="1">
    <location>
        <begin position="553"/>
        <end position="572"/>
    </location>
</feature>
<dbReference type="PANTHER" id="PTHR14000">
    <property type="entry name" value="FINGER CCCH DOMAIN PROTEIN, PUTATIVE (DUF3755)-RELATED"/>
    <property type="match status" value="1"/>
</dbReference>
<reference evidence="3" key="1">
    <citation type="submission" date="2021-08" db="EMBL/GenBank/DDBJ databases">
        <title>WGS assembly of Ceratopteris richardii.</title>
        <authorList>
            <person name="Marchant D.B."/>
            <person name="Chen G."/>
            <person name="Jenkins J."/>
            <person name="Shu S."/>
            <person name="Leebens-Mack J."/>
            <person name="Grimwood J."/>
            <person name="Schmutz J."/>
            <person name="Soltis P."/>
            <person name="Soltis D."/>
            <person name="Chen Z.-H."/>
        </authorList>
    </citation>
    <scope>NUCLEOTIDE SEQUENCE</scope>
    <source>
        <strain evidence="3">Whitten #5841</strain>
        <tissue evidence="3">Leaf</tissue>
    </source>
</reference>
<dbReference type="InterPro" id="IPR009057">
    <property type="entry name" value="Homeodomain-like_sf"/>
</dbReference>
<dbReference type="OrthoDB" id="552191at2759"/>
<comment type="caution">
    <text evidence="3">The sequence shown here is derived from an EMBL/GenBank/DDBJ whole genome shotgun (WGS) entry which is preliminary data.</text>
</comment>
<proteinExistence type="predicted"/>
<accession>A0A8T2TXT6</accession>
<dbReference type="Pfam" id="PF00249">
    <property type="entry name" value="Myb_DNA-binding"/>
    <property type="match status" value="1"/>
</dbReference>
<gene>
    <name evidence="3" type="ORF">KP509_10G000800</name>
</gene>
<feature type="compositionally biased region" description="Polar residues" evidence="1">
    <location>
        <begin position="199"/>
        <end position="208"/>
    </location>
</feature>
<feature type="compositionally biased region" description="Low complexity" evidence="1">
    <location>
        <begin position="231"/>
        <end position="242"/>
    </location>
</feature>
<dbReference type="OMA" id="MDQGLGF"/>
<dbReference type="Gene3D" id="1.10.10.60">
    <property type="entry name" value="Homeodomain-like"/>
    <property type="match status" value="1"/>
</dbReference>